<dbReference type="GO" id="GO:0000981">
    <property type="term" value="F:DNA-binding transcription factor activity, RNA polymerase II-specific"/>
    <property type="evidence" value="ECO:0007669"/>
    <property type="project" value="InterPro"/>
</dbReference>
<name>A0AA40AHA9_9PEZI</name>
<keyword evidence="1" id="KW-0539">Nucleus</keyword>
<dbReference type="SUPFAM" id="SSF57701">
    <property type="entry name" value="Zn2/Cys6 DNA-binding domain"/>
    <property type="match status" value="1"/>
</dbReference>
<sequence length="622" mass="66778">MEALLNASKSIQQCISVDDLQDRLREIFSTGVTETTAEHIKLIIELRPTAVFHVPVSENENEVLENASNIDPQLGRARLFSVVPSSAVNSGQATRRINAIDTVLNQRQDDHILQKSVAKHIVSSLGEIDSSNWVVRQVSRDEQGWTFTYVCKDSKQIWDRHTSKNPAKTPVGAWSNKDGQDPVNLSRPAFDCRGSIRIAFVKSTRMISVKYDHTPMHKTVAQLLESMAPLPPEPVPAPPAAPRPPREKAPKTPKPPKPPKAPKAPKASKESSPPKTPRSSEKRQAEDGAPSHEGPRPKKRRKKKDSVAPAADGSVVPPEMPGALPIGDSSGRQYYNTQQPGGVNGIESGSTNNCPEGLVSTAGGDADARSESRGVMSVNGGVHIHSILNLPPGETARRRDAAINLLSSEGVDPQSLSPEQFNIFANQSPELQKESLAMLVKYGAERLRIVHPIKDGVNSDQSTPIQGHDRLSQPVAEGNQSQPSTPSSPLSKKSRKDKILGVARLKGLADASIATAEAESSSLATVAAATNGFRKTSKGVKGLTRGACETCRLSKGKQNCDKKKPKCSQCLELGVECRYAVAKARAGRSSIVASNTPEPSEVLEALDAQQAQEAPEASAVTE</sequence>
<dbReference type="InterPro" id="IPR036864">
    <property type="entry name" value="Zn2-C6_fun-type_DNA-bd_sf"/>
</dbReference>
<protein>
    <recommendedName>
        <fullName evidence="3">Zn(2)-C6 fungal-type domain-containing protein</fullName>
    </recommendedName>
</protein>
<organism evidence="4 5">
    <name type="scientific">Lasiosphaeris hirsuta</name>
    <dbReference type="NCBI Taxonomy" id="260670"/>
    <lineage>
        <taxon>Eukaryota</taxon>
        <taxon>Fungi</taxon>
        <taxon>Dikarya</taxon>
        <taxon>Ascomycota</taxon>
        <taxon>Pezizomycotina</taxon>
        <taxon>Sordariomycetes</taxon>
        <taxon>Sordariomycetidae</taxon>
        <taxon>Sordariales</taxon>
        <taxon>Lasiosphaeriaceae</taxon>
        <taxon>Lasiosphaeris</taxon>
    </lineage>
</organism>
<dbReference type="PROSITE" id="PS50048">
    <property type="entry name" value="ZN2_CY6_FUNGAL_2"/>
    <property type="match status" value="1"/>
</dbReference>
<dbReference type="SMART" id="SM00066">
    <property type="entry name" value="GAL4"/>
    <property type="match status" value="1"/>
</dbReference>
<feature type="compositionally biased region" description="Pro residues" evidence="2">
    <location>
        <begin position="229"/>
        <end position="243"/>
    </location>
</feature>
<feature type="compositionally biased region" description="Basic and acidic residues" evidence="2">
    <location>
        <begin position="278"/>
        <end position="296"/>
    </location>
</feature>
<keyword evidence="5" id="KW-1185">Reference proteome</keyword>
<evidence type="ECO:0000313" key="5">
    <source>
        <dbReference type="Proteomes" id="UP001172102"/>
    </source>
</evidence>
<comment type="caution">
    <text evidence="4">The sequence shown here is derived from an EMBL/GenBank/DDBJ whole genome shotgun (WGS) entry which is preliminary data.</text>
</comment>
<dbReference type="AlphaFoldDB" id="A0AA40AHA9"/>
<evidence type="ECO:0000256" key="1">
    <source>
        <dbReference type="ARBA" id="ARBA00023242"/>
    </source>
</evidence>
<dbReference type="Gene3D" id="4.10.240.10">
    <property type="entry name" value="Zn(2)-C6 fungal-type DNA-binding domain"/>
    <property type="match status" value="1"/>
</dbReference>
<dbReference type="CDD" id="cd00067">
    <property type="entry name" value="GAL4"/>
    <property type="match status" value="1"/>
</dbReference>
<proteinExistence type="predicted"/>
<feature type="compositionally biased region" description="Polar residues" evidence="2">
    <location>
        <begin position="330"/>
        <end position="354"/>
    </location>
</feature>
<dbReference type="GO" id="GO:0008270">
    <property type="term" value="F:zinc ion binding"/>
    <property type="evidence" value="ECO:0007669"/>
    <property type="project" value="InterPro"/>
</dbReference>
<evidence type="ECO:0000313" key="4">
    <source>
        <dbReference type="EMBL" id="KAK0715794.1"/>
    </source>
</evidence>
<dbReference type="Proteomes" id="UP001172102">
    <property type="component" value="Unassembled WGS sequence"/>
</dbReference>
<feature type="compositionally biased region" description="Pro residues" evidence="2">
    <location>
        <begin position="252"/>
        <end position="262"/>
    </location>
</feature>
<dbReference type="EMBL" id="JAUKUA010000004">
    <property type="protein sequence ID" value="KAK0715794.1"/>
    <property type="molecule type" value="Genomic_DNA"/>
</dbReference>
<gene>
    <name evidence="4" type="ORF">B0H67DRAFT_250719</name>
</gene>
<feature type="compositionally biased region" description="Low complexity" evidence="2">
    <location>
        <begin position="481"/>
        <end position="491"/>
    </location>
</feature>
<dbReference type="InterPro" id="IPR001138">
    <property type="entry name" value="Zn2Cys6_DnaBD"/>
</dbReference>
<dbReference type="Pfam" id="PF00172">
    <property type="entry name" value="Zn_clus"/>
    <property type="match status" value="1"/>
</dbReference>
<feature type="domain" description="Zn(2)-C6 fungal-type" evidence="3">
    <location>
        <begin position="547"/>
        <end position="579"/>
    </location>
</feature>
<reference evidence="4" key="1">
    <citation type="submission" date="2023-06" db="EMBL/GenBank/DDBJ databases">
        <title>Genome-scale phylogeny and comparative genomics of the fungal order Sordariales.</title>
        <authorList>
            <consortium name="Lawrence Berkeley National Laboratory"/>
            <person name="Hensen N."/>
            <person name="Bonometti L."/>
            <person name="Westerberg I."/>
            <person name="Brannstrom I.O."/>
            <person name="Guillou S."/>
            <person name="Cros-Aarteil S."/>
            <person name="Calhoun S."/>
            <person name="Haridas S."/>
            <person name="Kuo A."/>
            <person name="Mondo S."/>
            <person name="Pangilinan J."/>
            <person name="Riley R."/>
            <person name="Labutti K."/>
            <person name="Andreopoulos B."/>
            <person name="Lipzen A."/>
            <person name="Chen C."/>
            <person name="Yanf M."/>
            <person name="Daum C."/>
            <person name="Ng V."/>
            <person name="Clum A."/>
            <person name="Steindorff A."/>
            <person name="Ohm R."/>
            <person name="Martin F."/>
            <person name="Silar P."/>
            <person name="Natvig D."/>
            <person name="Lalanne C."/>
            <person name="Gautier V."/>
            <person name="Ament-Velasquez S.L."/>
            <person name="Kruys A."/>
            <person name="Hutchinson M.I."/>
            <person name="Powell A.J."/>
            <person name="Barry K."/>
            <person name="Miller A.N."/>
            <person name="Grigoriev I.V."/>
            <person name="Debuchy R."/>
            <person name="Gladieux P."/>
            <person name="Thoren M.H."/>
            <person name="Johannesson H."/>
        </authorList>
    </citation>
    <scope>NUCLEOTIDE SEQUENCE</scope>
    <source>
        <strain evidence="4">SMH4607-1</strain>
    </source>
</reference>
<evidence type="ECO:0000259" key="3">
    <source>
        <dbReference type="PROSITE" id="PS50048"/>
    </source>
</evidence>
<feature type="region of interest" description="Disordered" evidence="2">
    <location>
        <begin position="228"/>
        <end position="372"/>
    </location>
</feature>
<feature type="region of interest" description="Disordered" evidence="2">
    <location>
        <begin position="161"/>
        <end position="182"/>
    </location>
</feature>
<accession>A0AA40AHA9</accession>
<feature type="region of interest" description="Disordered" evidence="2">
    <location>
        <begin position="455"/>
        <end position="496"/>
    </location>
</feature>
<evidence type="ECO:0000256" key="2">
    <source>
        <dbReference type="SAM" id="MobiDB-lite"/>
    </source>
</evidence>